<evidence type="ECO:0000259" key="10">
    <source>
        <dbReference type="PROSITE" id="PS50011"/>
    </source>
</evidence>
<dbReference type="PANTHER" id="PTHR24350">
    <property type="entry name" value="SERINE/THREONINE-PROTEIN KINASE IAL-RELATED"/>
    <property type="match status" value="1"/>
</dbReference>
<feature type="cross-link" description="Glycyl lysine isopeptide (Lys-Gly) (interchain with G-Cter in SUMO2)" evidence="8">
    <location>
        <position position="33"/>
    </location>
</feature>
<evidence type="ECO:0000256" key="5">
    <source>
        <dbReference type="ARBA" id="ARBA00022840"/>
    </source>
</evidence>
<dbReference type="InterPro" id="IPR008271">
    <property type="entry name" value="Ser/Thr_kinase_AS"/>
</dbReference>
<gene>
    <name evidence="11" type="ORF">WJX74_005089</name>
</gene>
<feature type="region of interest" description="Disordered" evidence="9">
    <location>
        <begin position="809"/>
        <end position="829"/>
    </location>
</feature>
<accession>A0AAW1SAM1</accession>
<feature type="region of interest" description="Disordered" evidence="9">
    <location>
        <begin position="722"/>
        <end position="748"/>
    </location>
</feature>
<evidence type="ECO:0000256" key="6">
    <source>
        <dbReference type="PIRSR" id="PIRSR630616-1"/>
    </source>
</evidence>
<feature type="domain" description="Protein kinase" evidence="10">
    <location>
        <begin position="1"/>
        <end position="216"/>
    </location>
</feature>
<dbReference type="InterPro" id="IPR000719">
    <property type="entry name" value="Prot_kinase_dom"/>
</dbReference>
<keyword evidence="1" id="KW-0723">Serine/threonine-protein kinase</keyword>
<evidence type="ECO:0000313" key="11">
    <source>
        <dbReference type="EMBL" id="KAK9842974.1"/>
    </source>
</evidence>
<protein>
    <recommendedName>
        <fullName evidence="10">Protein kinase domain-containing protein</fullName>
    </recommendedName>
</protein>
<organism evidence="11 12">
    <name type="scientific">Apatococcus lobatus</name>
    <dbReference type="NCBI Taxonomy" id="904363"/>
    <lineage>
        <taxon>Eukaryota</taxon>
        <taxon>Viridiplantae</taxon>
        <taxon>Chlorophyta</taxon>
        <taxon>core chlorophytes</taxon>
        <taxon>Trebouxiophyceae</taxon>
        <taxon>Chlorellales</taxon>
        <taxon>Chlorellaceae</taxon>
        <taxon>Apatococcus</taxon>
    </lineage>
</organism>
<feature type="region of interest" description="Disordered" evidence="9">
    <location>
        <begin position="772"/>
        <end position="792"/>
    </location>
</feature>
<evidence type="ECO:0000256" key="3">
    <source>
        <dbReference type="ARBA" id="ARBA00022741"/>
    </source>
</evidence>
<feature type="region of interest" description="Disordered" evidence="9">
    <location>
        <begin position="642"/>
        <end position="705"/>
    </location>
</feature>
<comment type="caution">
    <text evidence="11">The sequence shown here is derived from an EMBL/GenBank/DDBJ whole genome shotgun (WGS) entry which is preliminary data.</text>
</comment>
<dbReference type="GO" id="GO:0004674">
    <property type="term" value="F:protein serine/threonine kinase activity"/>
    <property type="evidence" value="ECO:0007669"/>
    <property type="project" value="UniProtKB-KW"/>
</dbReference>
<dbReference type="EMBL" id="JALJOS010000002">
    <property type="protein sequence ID" value="KAK9842974.1"/>
    <property type="molecule type" value="Genomic_DNA"/>
</dbReference>
<evidence type="ECO:0000256" key="4">
    <source>
        <dbReference type="ARBA" id="ARBA00022777"/>
    </source>
</evidence>
<dbReference type="Pfam" id="PF00069">
    <property type="entry name" value="Pkinase"/>
    <property type="match status" value="1"/>
</dbReference>
<evidence type="ECO:0000256" key="1">
    <source>
        <dbReference type="ARBA" id="ARBA00022527"/>
    </source>
</evidence>
<dbReference type="SUPFAM" id="SSF56112">
    <property type="entry name" value="Protein kinase-like (PK-like)"/>
    <property type="match status" value="1"/>
</dbReference>
<dbReference type="PROSITE" id="PS00108">
    <property type="entry name" value="PROTEIN_KINASE_ST"/>
    <property type="match status" value="1"/>
</dbReference>
<name>A0AAW1SAM1_9CHLO</name>
<dbReference type="AlphaFoldDB" id="A0AAW1SAM1"/>
<feature type="region of interest" description="Disordered" evidence="9">
    <location>
        <begin position="905"/>
        <end position="937"/>
    </location>
</feature>
<feature type="compositionally biased region" description="Polar residues" evidence="9">
    <location>
        <begin position="978"/>
        <end position="987"/>
    </location>
</feature>
<feature type="binding site" evidence="7">
    <location>
        <begin position="35"/>
        <end position="36"/>
    </location>
    <ligand>
        <name>ATP</name>
        <dbReference type="ChEBI" id="CHEBI:30616"/>
    </ligand>
</feature>
<dbReference type="Gene3D" id="1.10.510.10">
    <property type="entry name" value="Transferase(Phosphotransferase) domain 1"/>
    <property type="match status" value="1"/>
</dbReference>
<dbReference type="PROSITE" id="PS50011">
    <property type="entry name" value="PROTEIN_KINASE_DOM"/>
    <property type="match status" value="1"/>
</dbReference>
<evidence type="ECO:0000256" key="2">
    <source>
        <dbReference type="ARBA" id="ARBA00022679"/>
    </source>
</evidence>
<feature type="binding site" evidence="7">
    <location>
        <position position="49"/>
    </location>
    <ligand>
        <name>ATP</name>
        <dbReference type="ChEBI" id="CHEBI:30616"/>
    </ligand>
</feature>
<keyword evidence="12" id="KW-1185">Reference proteome</keyword>
<feature type="region of interest" description="Disordered" evidence="9">
    <location>
        <begin position="514"/>
        <end position="556"/>
    </location>
</feature>
<keyword evidence="2" id="KW-0808">Transferase</keyword>
<feature type="compositionally biased region" description="Low complexity" evidence="9">
    <location>
        <begin position="920"/>
        <end position="937"/>
    </location>
</feature>
<dbReference type="InterPro" id="IPR011009">
    <property type="entry name" value="Kinase-like_dom_sf"/>
</dbReference>
<evidence type="ECO:0000256" key="8">
    <source>
        <dbReference type="PIRSR" id="PIRSR630616-3"/>
    </source>
</evidence>
<evidence type="ECO:0000256" key="9">
    <source>
        <dbReference type="SAM" id="MobiDB-lite"/>
    </source>
</evidence>
<evidence type="ECO:0000256" key="7">
    <source>
        <dbReference type="PIRSR" id="PIRSR630616-2"/>
    </source>
</evidence>
<proteinExistence type="predicted"/>
<keyword evidence="3 7" id="KW-0547">Nucleotide-binding</keyword>
<dbReference type="GO" id="GO:0005524">
    <property type="term" value="F:ATP binding"/>
    <property type="evidence" value="ECO:0007669"/>
    <property type="project" value="UniProtKB-KW"/>
</dbReference>
<evidence type="ECO:0000313" key="12">
    <source>
        <dbReference type="Proteomes" id="UP001438707"/>
    </source>
</evidence>
<dbReference type="Proteomes" id="UP001438707">
    <property type="component" value="Unassembled WGS sequence"/>
</dbReference>
<dbReference type="SMART" id="SM00220">
    <property type="entry name" value="S_TKc"/>
    <property type="match status" value="1"/>
</dbReference>
<feature type="active site" description="Proton acceptor" evidence="6">
    <location>
        <position position="31"/>
    </location>
</feature>
<keyword evidence="5 7" id="KW-0067">ATP-binding</keyword>
<dbReference type="InterPro" id="IPR030616">
    <property type="entry name" value="Aur-like"/>
</dbReference>
<feature type="region of interest" description="Disordered" evidence="9">
    <location>
        <begin position="973"/>
        <end position="1009"/>
    </location>
</feature>
<sequence>MMSEDIICQTIVQPLLETLSYTHSCGILHRDIKVENLFLTQAGELKLGDFGLALNVALERPTARVGTLDYMSPEVLSIPTPEECMARGLSPQDVPVYDEKVDIWAVGILAYELLTGRPPFEALHKDPKDRPNAAQLLQHPWFQPAVASPAQQVMLRDGGYHNAQPSMPGGSRVGPHQGYATVPHPTFMPTPWPRTLLDELNSQSTACVANAVHPPAEPTLPGWGVREPQNQIGGRLAQSTNSISPPVSAQAHTAAEWQPLQSSWKGAALQAPAARASVPEPAEQALIPNGPGPSPSAKYTAGSSSAFELPKHGFLRLQPGLAAAWDMDGPEPPAGPRQPAAWPTAASPFGHQAVQHAQQQPQITVPRASTSPKAMDWQPSFMPQAAENAMDAMANPRRQNSTAVLIAPPSNVPPSMQSASAETSKPDCKLAKNRVSNQDLSGFPHQQHNMQAPDQEQPSKAWLESSLQCGETMPKLQSSQSVPTFKAPSSRSVMRPCALHSSLGWGVPPPMQHCTSGPIIRQSLPDGRLSQPAASKLPQSSADHRETDQQGHAAEQMNASSEMLTIAGVNYPVAGSNPVPADTAVSSKPAQGRSAAEAQILVHDMQAQQASKFSKEPGLIRLSTGGDTPAWRISAHDWIASHGVDPVPSNTTDAPHAAKTSTTPDKQEFRTQIPNVHNPESSDGIRARSPPPSASSPAQIHHNPLYNDVPMGVYTKEQNCQVGAVQAAPTSSRSPSSIDRGSSSARHEQMIGPSFSAPALDADHEDLQLSQSRFSGTGTVPPKPKRLALEPGLCSPLDRQMLLRRAHSEPLQEHGISPDSLLQHDSQTADDAHPAVLHAEAGIAAGTSDQPTQANLLWTAVESHADRQLRLLLDSSGQMEDMERHSFGVPRRVENEPIMELAGDLQGAQHRQGDARSVPSRGPSSITVSSSSGASALSSRQSSRSAVAWPNWAEIQAQCSSSANLAAAAAASSGAMRHQTQQRTDVSSADKCRGSGSGPPMQPSVASSVPSMFPAQSALPLSLPNGLFPFHLERPTQDHGILSALFVAPHPHELMPRRVGPGLAPEQAMFSELQLPGASSSLQRTNSFNNRMRNWFLKRKA</sequence>
<feature type="compositionally biased region" description="Polar residues" evidence="9">
    <location>
        <begin position="648"/>
        <end position="681"/>
    </location>
</feature>
<feature type="compositionally biased region" description="Low complexity" evidence="9">
    <location>
        <begin position="731"/>
        <end position="744"/>
    </location>
</feature>
<keyword evidence="4" id="KW-0418">Kinase</keyword>
<reference evidence="11 12" key="1">
    <citation type="journal article" date="2024" name="Nat. Commun.">
        <title>Phylogenomics reveals the evolutionary origins of lichenization in chlorophyte algae.</title>
        <authorList>
            <person name="Puginier C."/>
            <person name="Libourel C."/>
            <person name="Otte J."/>
            <person name="Skaloud P."/>
            <person name="Haon M."/>
            <person name="Grisel S."/>
            <person name="Petersen M."/>
            <person name="Berrin J.G."/>
            <person name="Delaux P.M."/>
            <person name="Dal Grande F."/>
            <person name="Keller J."/>
        </authorList>
    </citation>
    <scope>NUCLEOTIDE SEQUENCE [LARGE SCALE GENOMIC DNA]</scope>
    <source>
        <strain evidence="11 12">SAG 2145</strain>
    </source>
</reference>